<dbReference type="SUPFAM" id="SSF101386">
    <property type="entry name" value="all-alpha NTP pyrophosphatases"/>
    <property type="match status" value="1"/>
</dbReference>
<keyword evidence="2" id="KW-0378">Hydrolase</keyword>
<dbReference type="GO" id="GO:0046047">
    <property type="term" value="P:TTP catabolic process"/>
    <property type="evidence" value="ECO:0007669"/>
    <property type="project" value="TreeGrafter"/>
</dbReference>
<dbReference type="GO" id="GO:0046061">
    <property type="term" value="P:dATP catabolic process"/>
    <property type="evidence" value="ECO:0007669"/>
    <property type="project" value="TreeGrafter"/>
</dbReference>
<dbReference type="EC" id="3.6.1.8" evidence="2"/>
<comment type="caution">
    <text evidence="2">The sequence shown here is derived from an EMBL/GenBank/DDBJ whole genome shotgun (WGS) entry which is preliminary data.</text>
</comment>
<name>A0A0A0BE90_9GAMM</name>
<feature type="domain" description="NTP pyrophosphohydrolase MazG-like" evidence="1">
    <location>
        <begin position="45"/>
        <end position="105"/>
    </location>
</feature>
<proteinExistence type="predicted"/>
<gene>
    <name evidence="2" type="ORF">LP43_1340</name>
</gene>
<dbReference type="InterPro" id="IPR004518">
    <property type="entry name" value="MazG-like_dom"/>
</dbReference>
<dbReference type="Pfam" id="PF03819">
    <property type="entry name" value="MazG"/>
    <property type="match status" value="1"/>
</dbReference>
<dbReference type="GO" id="GO:0046052">
    <property type="term" value="P:UTP catabolic process"/>
    <property type="evidence" value="ECO:0007669"/>
    <property type="project" value="TreeGrafter"/>
</dbReference>
<dbReference type="EMBL" id="JRQD01000003">
    <property type="protein sequence ID" value="KGM06848.1"/>
    <property type="molecule type" value="Genomic_DNA"/>
</dbReference>
<dbReference type="STRING" id="392484.LP43_1340"/>
<dbReference type="Gene3D" id="1.10.287.1080">
    <property type="entry name" value="MazG-like"/>
    <property type="match status" value="1"/>
</dbReference>
<accession>A0A0A0BE90</accession>
<reference evidence="2 3" key="1">
    <citation type="submission" date="2014-09" db="EMBL/GenBank/DDBJ databases">
        <authorList>
            <person name="Grob C."/>
            <person name="Taubert M."/>
            <person name="Howat A.M."/>
            <person name="Burns O.J."/>
            <person name="Dixon J.L."/>
            <person name="Chen Y."/>
            <person name="Murrell J.C."/>
        </authorList>
    </citation>
    <scope>NUCLEOTIDE SEQUENCE [LARGE SCALE GENOMIC DNA]</scope>
    <source>
        <strain evidence="2">L4</strain>
    </source>
</reference>
<dbReference type="AlphaFoldDB" id="A0A0A0BE90"/>
<dbReference type="InterPro" id="IPR011551">
    <property type="entry name" value="NTP_PyrPHydrolase_MazG"/>
</dbReference>
<dbReference type="GO" id="GO:0046081">
    <property type="term" value="P:dUTP catabolic process"/>
    <property type="evidence" value="ECO:0007669"/>
    <property type="project" value="TreeGrafter"/>
</dbReference>
<dbReference type="CDD" id="cd11529">
    <property type="entry name" value="NTP-PPase_MazG_Cterm"/>
    <property type="match status" value="1"/>
</dbReference>
<evidence type="ECO:0000259" key="1">
    <source>
        <dbReference type="Pfam" id="PF03819"/>
    </source>
</evidence>
<dbReference type="Proteomes" id="UP000029999">
    <property type="component" value="Unassembled WGS sequence"/>
</dbReference>
<dbReference type="FunFam" id="1.10.287.1080:FF:000003">
    <property type="entry name" value="Nucleoside triphosphate pyrophosphohydrolase"/>
    <property type="match status" value="1"/>
</dbReference>
<dbReference type="PANTHER" id="PTHR30522:SF0">
    <property type="entry name" value="NUCLEOSIDE TRIPHOSPHATE PYROPHOSPHOHYDROLASE"/>
    <property type="match status" value="1"/>
</dbReference>
<evidence type="ECO:0000313" key="3">
    <source>
        <dbReference type="Proteomes" id="UP000029999"/>
    </source>
</evidence>
<dbReference type="PANTHER" id="PTHR30522">
    <property type="entry name" value="NUCLEOSIDE TRIPHOSPHATE PYROPHOSPHOHYDROLASE"/>
    <property type="match status" value="1"/>
</dbReference>
<organism evidence="2 3">
    <name type="scientific">Methylophaga thiooxydans</name>
    <dbReference type="NCBI Taxonomy" id="392484"/>
    <lineage>
        <taxon>Bacteria</taxon>
        <taxon>Pseudomonadati</taxon>
        <taxon>Pseudomonadota</taxon>
        <taxon>Gammaproteobacteria</taxon>
        <taxon>Thiotrichales</taxon>
        <taxon>Piscirickettsiaceae</taxon>
        <taxon>Methylophaga</taxon>
    </lineage>
</organism>
<protein>
    <submittedName>
        <fullName evidence="2">Nucleoside triphosphate pyrophosphohydrolase MazG</fullName>
        <ecNumber evidence="2">3.6.1.8</ecNumber>
    </submittedName>
</protein>
<sequence>MSEKDFILNRVDCDQKDTLAFAVAMQKKAAEIGFDWPDISGVIDKVQEELDELSHEINNHSAKSLIQSELGDLMFACCNLARHLDINPEQALASCNQKFYRRFNYVETRVNAEGKRFSDYSLTELDSFWDQAKQLEKLDEIDS</sequence>
<dbReference type="GO" id="GO:0006203">
    <property type="term" value="P:dGTP catabolic process"/>
    <property type="evidence" value="ECO:0007669"/>
    <property type="project" value="TreeGrafter"/>
</dbReference>
<dbReference type="GO" id="GO:0046076">
    <property type="term" value="P:dTTP catabolic process"/>
    <property type="evidence" value="ECO:0007669"/>
    <property type="project" value="TreeGrafter"/>
</dbReference>
<evidence type="ECO:0000313" key="2">
    <source>
        <dbReference type="EMBL" id="KGM06848.1"/>
    </source>
</evidence>
<dbReference type="GO" id="GO:0047693">
    <property type="term" value="F:ATP diphosphatase activity"/>
    <property type="evidence" value="ECO:0007669"/>
    <property type="project" value="UniProtKB-EC"/>
</dbReference>
<dbReference type="InterPro" id="IPR048011">
    <property type="entry name" value="NTP-PPase_MazG-like_C"/>
</dbReference>